<evidence type="ECO:0000256" key="6">
    <source>
        <dbReference type="ARBA" id="ARBA00022776"/>
    </source>
</evidence>
<evidence type="ECO:0000256" key="5">
    <source>
        <dbReference type="ARBA" id="ARBA00022618"/>
    </source>
</evidence>
<evidence type="ECO:0000256" key="9">
    <source>
        <dbReference type="ARBA" id="ARBA00023054"/>
    </source>
</evidence>
<dbReference type="Proteomes" id="UP000595437">
    <property type="component" value="Chromosome 18"/>
</dbReference>
<evidence type="ECO:0000256" key="12">
    <source>
        <dbReference type="ARBA" id="ARBA00023306"/>
    </source>
</evidence>
<evidence type="ECO:0000313" key="18">
    <source>
        <dbReference type="EMBL" id="QQP35688.1"/>
    </source>
</evidence>
<organism evidence="18 19">
    <name type="scientific">Caligus rogercresseyi</name>
    <name type="common">Sea louse</name>
    <dbReference type="NCBI Taxonomy" id="217165"/>
    <lineage>
        <taxon>Eukaryota</taxon>
        <taxon>Metazoa</taxon>
        <taxon>Ecdysozoa</taxon>
        <taxon>Arthropoda</taxon>
        <taxon>Crustacea</taxon>
        <taxon>Multicrustacea</taxon>
        <taxon>Hexanauplia</taxon>
        <taxon>Copepoda</taxon>
        <taxon>Siphonostomatoida</taxon>
        <taxon>Caligidae</taxon>
        <taxon>Caligus</taxon>
    </lineage>
</organism>
<evidence type="ECO:0000256" key="14">
    <source>
        <dbReference type="ARBA" id="ARBA00032585"/>
    </source>
</evidence>
<evidence type="ECO:0000256" key="7">
    <source>
        <dbReference type="ARBA" id="ARBA00022782"/>
    </source>
</evidence>
<keyword evidence="12" id="KW-0131">Cell cycle</keyword>
<dbReference type="InterPro" id="IPR019355">
    <property type="entry name" value="Cell_cycle_regulator_Mat89Bb"/>
</dbReference>
<keyword evidence="7" id="KW-0221">Differentiation</keyword>
<dbReference type="GO" id="GO:0051321">
    <property type="term" value="P:meiotic cell cycle"/>
    <property type="evidence" value="ECO:0007669"/>
    <property type="project" value="UniProtKB-KW"/>
</dbReference>
<accession>A0A7T8GQ82</accession>
<dbReference type="Pfam" id="PF10221">
    <property type="entry name" value="Mat89Bb"/>
    <property type="match status" value="1"/>
</dbReference>
<evidence type="ECO:0000256" key="15">
    <source>
        <dbReference type="ARBA" id="ARBA00061603"/>
    </source>
</evidence>
<evidence type="ECO:0000256" key="4">
    <source>
        <dbReference type="ARBA" id="ARBA00022490"/>
    </source>
</evidence>
<feature type="compositionally biased region" description="Polar residues" evidence="17">
    <location>
        <begin position="188"/>
        <end position="198"/>
    </location>
</feature>
<protein>
    <recommendedName>
        <fullName evidence="3">Protein asunder</fullName>
    </recommendedName>
    <alternativeName>
        <fullName evidence="14">Cell cycle regulator Mat89Bb</fullName>
    </alternativeName>
    <alternativeName>
        <fullName evidence="13">Set apart in position or space protein</fullName>
    </alternativeName>
</protein>
<dbReference type="GO" id="GO:0030154">
    <property type="term" value="P:cell differentiation"/>
    <property type="evidence" value="ECO:0007669"/>
    <property type="project" value="UniProtKB-KW"/>
</dbReference>
<keyword evidence="5" id="KW-0132">Cell division</keyword>
<keyword evidence="11" id="KW-0469">Meiosis</keyword>
<evidence type="ECO:0000256" key="10">
    <source>
        <dbReference type="ARBA" id="ARBA00023242"/>
    </source>
</evidence>
<evidence type="ECO:0000256" key="8">
    <source>
        <dbReference type="ARBA" id="ARBA00022871"/>
    </source>
</evidence>
<keyword evidence="10" id="KW-0539">Nucleus</keyword>
<dbReference type="EMBL" id="CP045907">
    <property type="protein sequence ID" value="QQP35688.1"/>
    <property type="molecule type" value="Genomic_DNA"/>
</dbReference>
<dbReference type="GO" id="GO:0048471">
    <property type="term" value="C:perinuclear region of cytoplasm"/>
    <property type="evidence" value="ECO:0007669"/>
    <property type="project" value="UniProtKB-SubCell"/>
</dbReference>
<dbReference type="PANTHER" id="PTHR12955">
    <property type="entry name" value="SARCOMA ANTIGEN NY-SAR-95-RELATED"/>
    <property type="match status" value="1"/>
</dbReference>
<gene>
    <name evidence="18" type="ORF">FKW44_023977</name>
</gene>
<dbReference type="GO" id="GO:0051642">
    <property type="term" value="P:centrosome localization"/>
    <property type="evidence" value="ECO:0007669"/>
    <property type="project" value="TreeGrafter"/>
</dbReference>
<feature type="region of interest" description="Disordered" evidence="17">
    <location>
        <begin position="184"/>
        <end position="222"/>
    </location>
</feature>
<name>A0A7T8GQ82_CALRO</name>
<dbReference type="OrthoDB" id="5844105at2759"/>
<comment type="similarity">
    <text evidence="15">Belongs to the Integrator subunit 13 family.</text>
</comment>
<evidence type="ECO:0000256" key="11">
    <source>
        <dbReference type="ARBA" id="ARBA00023254"/>
    </source>
</evidence>
<dbReference type="GO" id="GO:0051301">
    <property type="term" value="P:cell division"/>
    <property type="evidence" value="ECO:0007669"/>
    <property type="project" value="UniProtKB-KW"/>
</dbReference>
<dbReference type="GO" id="GO:0007346">
    <property type="term" value="P:regulation of mitotic cell cycle"/>
    <property type="evidence" value="ECO:0007669"/>
    <property type="project" value="TreeGrafter"/>
</dbReference>
<evidence type="ECO:0000256" key="17">
    <source>
        <dbReference type="SAM" id="MobiDB-lite"/>
    </source>
</evidence>
<evidence type="ECO:0000256" key="16">
    <source>
        <dbReference type="ARBA" id="ARBA00065185"/>
    </source>
</evidence>
<keyword evidence="19" id="KW-1185">Reference proteome</keyword>
<dbReference type="GO" id="GO:0032039">
    <property type="term" value="C:integrator complex"/>
    <property type="evidence" value="ECO:0007669"/>
    <property type="project" value="TreeGrafter"/>
</dbReference>
<sequence length="377" mass="41452">MSKTLTWSQSVSDAAGDRAGEPSEILLQGLRHSQRNIFWHRSPISAHGAQRSAKASFDESSAFRNTGRILCITQFQDMKHFEQVVTKVKNRLREANMSMEESSAEEEEAQSLSHLEICFLHCSLRSGGGKDFVIPEDTSPYDGPNMSVKVYGVEAGKEFSKKLLYLALTHYELASTTVTGIPMKEEQNASSSANYDVDSSTRPKHMSDSLGTPPSSFKRTRKWCTPRGSSADLHHCTGAVRITPTDVNSRPSSCLTNFLLSGRSVMLEMPRRASGAKALSHLMTSHGGEIFIHTLSLSRSILEDPPSITEGSGGRVTDYRISDLGDLMKANRLAPGFTNQGHSSLERAKDRLSRFGAYFPYTISSTTIFNMAACDPL</sequence>
<evidence type="ECO:0000256" key="1">
    <source>
        <dbReference type="ARBA" id="ARBA00004123"/>
    </source>
</evidence>
<comment type="subunit">
    <text evidence="16">Belongs to the multiprotein complex Integrator, at least composed of IntS1, IntS2, IntS3, IntS4, omd/IntS5, IntS6, defl/IntS7, IntS8, IntS9, IntS10, IntS11, IntS12, asun/IntS13, IntS14 and IntS15. The core complex associates with protein phosphatase 2A subunits mts/PP2A and Pp2A-29B, to form the Integrator-PP2A (INTAC) complex.</text>
</comment>
<dbReference type="PANTHER" id="PTHR12955:SF1">
    <property type="entry name" value="INTEGRATOR COMPLEX SUBUNIT 13"/>
    <property type="match status" value="1"/>
</dbReference>
<evidence type="ECO:0000313" key="19">
    <source>
        <dbReference type="Proteomes" id="UP000595437"/>
    </source>
</evidence>
<dbReference type="GO" id="GO:0007283">
    <property type="term" value="P:spermatogenesis"/>
    <property type="evidence" value="ECO:0007669"/>
    <property type="project" value="UniProtKB-KW"/>
</dbReference>
<evidence type="ECO:0000256" key="13">
    <source>
        <dbReference type="ARBA" id="ARBA00030658"/>
    </source>
</evidence>
<keyword evidence="4" id="KW-0963">Cytoplasm</keyword>
<comment type="subcellular location">
    <subcellularLocation>
        <location evidence="2">Cytoplasm</location>
        <location evidence="2">Perinuclear region</location>
    </subcellularLocation>
    <subcellularLocation>
        <location evidence="1">Nucleus</location>
    </subcellularLocation>
</comment>
<reference evidence="19" key="1">
    <citation type="submission" date="2021-01" db="EMBL/GenBank/DDBJ databases">
        <title>Caligus Genome Assembly.</title>
        <authorList>
            <person name="Gallardo-Escarate C."/>
        </authorList>
    </citation>
    <scope>NUCLEOTIDE SEQUENCE [LARGE SCALE GENOMIC DNA]</scope>
</reference>
<keyword evidence="8" id="KW-0744">Spermatogenesis</keyword>
<evidence type="ECO:0000256" key="3">
    <source>
        <dbReference type="ARBA" id="ARBA00020501"/>
    </source>
</evidence>
<keyword evidence="6" id="KW-0498">Mitosis</keyword>
<proteinExistence type="inferred from homology"/>
<evidence type="ECO:0000256" key="2">
    <source>
        <dbReference type="ARBA" id="ARBA00004556"/>
    </source>
</evidence>
<keyword evidence="9" id="KW-0175">Coiled coil</keyword>
<dbReference type="AlphaFoldDB" id="A0A7T8GQ82"/>